<feature type="region of interest" description="Disordered" evidence="1">
    <location>
        <begin position="1"/>
        <end position="26"/>
    </location>
</feature>
<accession>A0ABQ8LCQ1</accession>
<gene>
    <name evidence="2" type="ORF">H4Q32_028523</name>
</gene>
<protein>
    <submittedName>
        <fullName evidence="2">Dimethyl sulfoxide/trimethylamine N-oxide reductase</fullName>
    </submittedName>
</protein>
<organism evidence="2 3">
    <name type="scientific">Labeo rohita</name>
    <name type="common">Indian major carp</name>
    <name type="synonym">Cyprinus rohita</name>
    <dbReference type="NCBI Taxonomy" id="84645"/>
    <lineage>
        <taxon>Eukaryota</taxon>
        <taxon>Metazoa</taxon>
        <taxon>Chordata</taxon>
        <taxon>Craniata</taxon>
        <taxon>Vertebrata</taxon>
        <taxon>Euteleostomi</taxon>
        <taxon>Actinopterygii</taxon>
        <taxon>Neopterygii</taxon>
        <taxon>Teleostei</taxon>
        <taxon>Ostariophysi</taxon>
        <taxon>Cypriniformes</taxon>
        <taxon>Cyprinidae</taxon>
        <taxon>Labeoninae</taxon>
        <taxon>Labeonini</taxon>
        <taxon>Labeo</taxon>
    </lineage>
</organism>
<proteinExistence type="predicted"/>
<feature type="compositionally biased region" description="Low complexity" evidence="1">
    <location>
        <begin position="272"/>
        <end position="289"/>
    </location>
</feature>
<evidence type="ECO:0000256" key="1">
    <source>
        <dbReference type="SAM" id="MobiDB-lite"/>
    </source>
</evidence>
<reference evidence="2 3" key="1">
    <citation type="submission" date="2022-01" db="EMBL/GenBank/DDBJ databases">
        <title>A high-quality chromosome-level genome assembly of rohu carp, Labeo rohita.</title>
        <authorList>
            <person name="Arick M.A. II"/>
            <person name="Hsu C.-Y."/>
            <person name="Magbanua Z."/>
            <person name="Pechanova O."/>
            <person name="Grover C."/>
            <person name="Miller E."/>
            <person name="Thrash A."/>
            <person name="Ezzel L."/>
            <person name="Alam S."/>
            <person name="Benzie J."/>
            <person name="Hamilton M."/>
            <person name="Karsi A."/>
            <person name="Lawrence M.L."/>
            <person name="Peterson D.G."/>
        </authorList>
    </citation>
    <scope>NUCLEOTIDE SEQUENCE [LARGE SCALE GENOMIC DNA]</scope>
    <source>
        <strain evidence="3">BAU-BD-2019</strain>
        <tissue evidence="2">Blood</tissue>
    </source>
</reference>
<comment type="caution">
    <text evidence="2">The sequence shown here is derived from an EMBL/GenBank/DDBJ whole genome shotgun (WGS) entry which is preliminary data.</text>
</comment>
<evidence type="ECO:0000313" key="3">
    <source>
        <dbReference type="Proteomes" id="UP000830375"/>
    </source>
</evidence>
<sequence length="935" mass="102205">MCVEEEREEPARSACSPNEPLDDFESSSQYRLDLLFGAPAEEQAISAAPEGGRELPEADASSELTAPAASLSWWRILKRPPHFNWQPRRSEWCWSPRPAPSLLGWMTGSEVIAVTQSPGSFYPGSAQGVDKIVESPSFGLDHNIPTLCPSPPLIAVWRRGIRRSPRWRERLLCTSARKMPPPGEATRDSRPGLRRLTWPLVKPCPPCMPWLSCRSIKQGTQRSARGCSQPRATAGAMLYDYALRATKVMAQALGRAMPTMVVSLAKPWRSLRTAQTPQQASPAARPTQRSSSRRKVALPARPQATKNPRQASKGSSDGQPREGGSFDLSGSTLDEGTSAGFGSNLVQPHGESSAQFSLHEPTRQNSQWSLGLLTSIQRPFFQPQFPHSRTIRLGYAIHFMSRPPKYRGVLSTSVLGKNAVVLRAGSAVLLAKDAIETVPSVKNEERTQAIPTVCLRRTTYQYKVLPFGLSLLPREGTWISTTWLVWDFGSTAQSVQVNGPPETISEASGVHGILSRGHAAGSNAHETATTLASYPSPEMGMAPRHVSCEHHTIMPQDTQPLARHFVPAVRGALGTSVQMHHCHYRCFQDRMGCRVQWACSFRGLDRPPTALAHQLPGVVDSAFSPEKLARQLLLWSQHRLRSLHTTHIPSKSNHVADSLSQQVSLGGEWRLHPQSVQLIWSRFSQAQVDLFASPESTHCQLCEPHCTNPVQSQGGQGTDSLGGPVLAQQNLVFGHGAPSIKAFLAHSPEEGPPLSGEGHNLAPVPRSLEPPPMVPGHDQEDFRDLSLSVDPQRCDIESVLSFLQGGLDRHLSASTLKVHVAAISANHDLVDGRSALQQDPFEPLKSVELNALSLKTALLTALTSVKRVGDLQALSVNSSCLEFGSADSHVVLRPQPGYVPKVPTTCFRDQVVTLQAISSQEDEPNLTLLWSTLMW</sequence>
<feature type="compositionally biased region" description="Polar residues" evidence="1">
    <location>
        <begin position="328"/>
        <end position="356"/>
    </location>
</feature>
<dbReference type="PANTHER" id="PTHR35617">
    <property type="entry name" value="PHAGE_INTEGRASE DOMAIN-CONTAINING PROTEIN"/>
    <property type="match status" value="1"/>
</dbReference>
<feature type="region of interest" description="Disordered" evidence="1">
    <location>
        <begin position="272"/>
        <end position="361"/>
    </location>
</feature>
<dbReference type="PANTHER" id="PTHR35617:SF3">
    <property type="entry name" value="CORE-BINDING (CB) DOMAIN-CONTAINING PROTEIN"/>
    <property type="match status" value="1"/>
</dbReference>
<dbReference type="Proteomes" id="UP000830375">
    <property type="component" value="Unassembled WGS sequence"/>
</dbReference>
<name>A0ABQ8LCQ1_LABRO</name>
<feature type="compositionally biased region" description="Polar residues" evidence="1">
    <location>
        <begin position="304"/>
        <end position="318"/>
    </location>
</feature>
<dbReference type="EMBL" id="JACTAM010000345">
    <property type="protein sequence ID" value="KAI2647428.1"/>
    <property type="molecule type" value="Genomic_DNA"/>
</dbReference>
<keyword evidence="3" id="KW-1185">Reference proteome</keyword>
<evidence type="ECO:0000313" key="2">
    <source>
        <dbReference type="EMBL" id="KAI2647428.1"/>
    </source>
</evidence>